<dbReference type="Proteomes" id="UP000615446">
    <property type="component" value="Unassembled WGS sequence"/>
</dbReference>
<feature type="transmembrane region" description="Helical" evidence="1">
    <location>
        <begin position="716"/>
        <end position="734"/>
    </location>
</feature>
<reference evidence="3" key="1">
    <citation type="submission" date="2019-10" db="EMBL/GenBank/DDBJ databases">
        <title>Conservation and host-specific expression of non-tandemly repeated heterogenous ribosome RNA gene in arbuscular mycorrhizal fungi.</title>
        <authorList>
            <person name="Maeda T."/>
            <person name="Kobayashi Y."/>
            <person name="Nakagawa T."/>
            <person name="Ezawa T."/>
            <person name="Yamaguchi K."/>
            <person name="Bino T."/>
            <person name="Nishimoto Y."/>
            <person name="Shigenobu S."/>
            <person name="Kawaguchi M."/>
        </authorList>
    </citation>
    <scope>NUCLEOTIDE SEQUENCE</scope>
    <source>
        <strain evidence="3">HR1</strain>
    </source>
</reference>
<evidence type="ECO:0000256" key="2">
    <source>
        <dbReference type="SAM" id="SignalP"/>
    </source>
</evidence>
<keyword evidence="1" id="KW-1133">Transmembrane helix</keyword>
<evidence type="ECO:0000313" key="3">
    <source>
        <dbReference type="EMBL" id="GET01670.1"/>
    </source>
</evidence>
<evidence type="ECO:0000313" key="4">
    <source>
        <dbReference type="Proteomes" id="UP000615446"/>
    </source>
</evidence>
<dbReference type="OrthoDB" id="2347612at2759"/>
<feature type="transmembrane region" description="Helical" evidence="1">
    <location>
        <begin position="690"/>
        <end position="709"/>
    </location>
</feature>
<comment type="caution">
    <text evidence="3">The sequence shown here is derived from an EMBL/GenBank/DDBJ whole genome shotgun (WGS) entry which is preliminary data.</text>
</comment>
<keyword evidence="1" id="KW-0812">Transmembrane</keyword>
<dbReference type="GO" id="GO:0016740">
    <property type="term" value="F:transferase activity"/>
    <property type="evidence" value="ECO:0007669"/>
    <property type="project" value="UniProtKB-KW"/>
</dbReference>
<accession>A0A8H3MEY8</accession>
<feature type="transmembrane region" description="Helical" evidence="1">
    <location>
        <begin position="746"/>
        <end position="769"/>
    </location>
</feature>
<feature type="signal peptide" evidence="2">
    <location>
        <begin position="1"/>
        <end position="26"/>
    </location>
</feature>
<name>A0A8H3MEY8_9GLOM</name>
<feature type="transmembrane region" description="Helical" evidence="1">
    <location>
        <begin position="828"/>
        <end position="849"/>
    </location>
</feature>
<sequence length="1076" mass="120742">MKFVKWKMRSIFFLIFLFNFFKLSNEYETHEFIDSSPVHQIYDTKTYNDGTVLLHMINEDASNCYEPVLYFRLIYPNGTVNFLDIPAKQIPRFNFCKVLDDIVYQLNIKIWPLEPNYIYVTYLNSSDIDASVHGLLINWSGNILSNSFIDKAAVNLNGTVSPPGSLYYENNGFLYVGKLNKTDISWSYYSLSTTKNSVQLLRRGVIKGGEASYVQFFGFTQFTNGFYLIVAKSFNHPNVFALDLANVNLLIETYFINANETKDPTPNIIYQSPIPNLNVITMSCGMNYKGGGISCLLYLALRDTLDNLYGLRIRFRTNGAIAVVREVPTLSILGNPELNLKSIAAGGILLTANFNLRDKRSIYGYILNSTGYILNEWPLPQPISITARGHAFDILPNNTFVAATKYAGDNFTIITSGFPKIPIKGDVGYFNPLIISSYPPLEGLIPLRATKINITYSEPINISSRNISIYQYFDPSTYLLRQTYPASAGFTKLSNDSQTLIVDVFDSTFNKPYSIYHIIVEPDAVRIMNTGDPAFGIQDNVWNVTTGNETIIGSNEPIIGFVRLSPEGTEKFNSLDEKGKGNFTNSLGRELALIVPVEENRIIPLYLYQKDQKTKEKRMLLAFKIGSVNNDTNITAIAASPESPENIMNDLNALIGYGGLTLVSNLDHTSNLDTSYGFVRKRDIFRDNRVQLILFVIILFLLISLIFCLKRQAKTGAVLKFILALVAFVFYTIYNFENAQDVETLALASVLLLVLPFVIKLSLGLFIIIQESKKNPTFHEWVNNHMMMAYFFIFLSGVDLDSITVLSSEMEDTLRAPLTRSAHQRIDVIEFIGLILKDIPILVVLILYYELALDYGIVPFFALVSVMILIIWVLLRYLVWCFKKCKNDDWWKRLSSKSKRDISGDSSEDLTRDIHGSSGSSWWKKLLPRTIVGGAASGAASGRTRGSLCNKLGLGRLFSKKRSRHLFDESGNVIGDVTVTGTQAKEIITTRILKDEGDTTTTIITESLPGGASSQSGEVKKVSGSTIITEDPTRQVTILTEEIEQGEGGGEPIEQIEYVVQEVEEVEEKDDDDKTK</sequence>
<gene>
    <name evidence="3" type="ORF">RCL2_002806600</name>
</gene>
<keyword evidence="3" id="KW-0808">Transferase</keyword>
<feature type="chain" id="PRO_5034338991" evidence="2">
    <location>
        <begin position="27"/>
        <end position="1076"/>
    </location>
</feature>
<evidence type="ECO:0000256" key="1">
    <source>
        <dbReference type="SAM" id="Phobius"/>
    </source>
</evidence>
<dbReference type="EMBL" id="BLAL01000300">
    <property type="protein sequence ID" value="GET01670.1"/>
    <property type="molecule type" value="Genomic_DNA"/>
</dbReference>
<protein>
    <submittedName>
        <fullName evidence="3">Glycosyltransferase family 2 protein</fullName>
    </submittedName>
</protein>
<dbReference type="AlphaFoldDB" id="A0A8H3MEY8"/>
<feature type="transmembrane region" description="Helical" evidence="1">
    <location>
        <begin position="856"/>
        <end position="879"/>
    </location>
</feature>
<keyword evidence="2" id="KW-0732">Signal</keyword>
<organism evidence="3 4">
    <name type="scientific">Rhizophagus clarus</name>
    <dbReference type="NCBI Taxonomy" id="94130"/>
    <lineage>
        <taxon>Eukaryota</taxon>
        <taxon>Fungi</taxon>
        <taxon>Fungi incertae sedis</taxon>
        <taxon>Mucoromycota</taxon>
        <taxon>Glomeromycotina</taxon>
        <taxon>Glomeromycetes</taxon>
        <taxon>Glomerales</taxon>
        <taxon>Glomeraceae</taxon>
        <taxon>Rhizophagus</taxon>
    </lineage>
</organism>
<keyword evidence="1" id="KW-0472">Membrane</keyword>
<proteinExistence type="predicted"/>